<evidence type="ECO:0000313" key="1">
    <source>
        <dbReference type="EMBL" id="AKV03291.1"/>
    </source>
</evidence>
<dbReference type="Proteomes" id="UP000064967">
    <property type="component" value="Chromosome"/>
</dbReference>
<proteinExistence type="predicted"/>
<dbReference type="RefSeq" id="WP_146654083.1">
    <property type="nucleotide sequence ID" value="NZ_CP012333.1"/>
</dbReference>
<evidence type="ECO:0000313" key="2">
    <source>
        <dbReference type="Proteomes" id="UP000064967"/>
    </source>
</evidence>
<dbReference type="EMBL" id="CP012333">
    <property type="protein sequence ID" value="AKV03291.1"/>
    <property type="molecule type" value="Genomic_DNA"/>
</dbReference>
<dbReference type="AlphaFoldDB" id="A0A0K1QBY9"/>
<reference evidence="1 2" key="1">
    <citation type="submission" date="2015-08" db="EMBL/GenBank/DDBJ databases">
        <authorList>
            <person name="Babu N.S."/>
            <person name="Beckwith C.J."/>
            <person name="Beseler K.G."/>
            <person name="Brison A."/>
            <person name="Carone J.V."/>
            <person name="Caskin T.P."/>
            <person name="Diamond M."/>
            <person name="Durham M.E."/>
            <person name="Foxe J.M."/>
            <person name="Go M."/>
            <person name="Henderson B.A."/>
            <person name="Jones I.B."/>
            <person name="McGettigan J.A."/>
            <person name="Micheletti S.J."/>
            <person name="Nasrallah M.E."/>
            <person name="Ortiz D."/>
            <person name="Piller C.R."/>
            <person name="Privatt S.R."/>
            <person name="Schneider S.L."/>
            <person name="Sharp S."/>
            <person name="Smith T.C."/>
            <person name="Stanton J.D."/>
            <person name="Ullery H.E."/>
            <person name="Wilson R.J."/>
            <person name="Serrano M.G."/>
            <person name="Buck G."/>
            <person name="Lee V."/>
            <person name="Wang Y."/>
            <person name="Carvalho R."/>
            <person name="Voegtly L."/>
            <person name="Shi R."/>
            <person name="Duckworth R."/>
            <person name="Johnson A."/>
            <person name="Loviza R."/>
            <person name="Walstead R."/>
            <person name="Shah Z."/>
            <person name="Kiflezghi M."/>
            <person name="Wade K."/>
            <person name="Ball S.L."/>
            <person name="Bradley K.W."/>
            <person name="Asai D.J."/>
            <person name="Bowman C.A."/>
            <person name="Russell D.A."/>
            <person name="Pope W.H."/>
            <person name="Jacobs-Sera D."/>
            <person name="Hendrix R.W."/>
            <person name="Hatfull G.F."/>
        </authorList>
    </citation>
    <scope>NUCLEOTIDE SEQUENCE [LARGE SCALE GENOMIC DNA]</scope>
    <source>
        <strain evidence="1 2">DSM 27648</strain>
    </source>
</reference>
<dbReference type="OrthoDB" id="5521217at2"/>
<gene>
    <name evidence="1" type="ORF">AKJ09_09954</name>
</gene>
<name>A0A0K1QBY9_9BACT</name>
<dbReference type="KEGG" id="llu:AKJ09_09954"/>
<dbReference type="STRING" id="1391654.AKJ09_09954"/>
<organism evidence="1 2">
    <name type="scientific">Labilithrix luteola</name>
    <dbReference type="NCBI Taxonomy" id="1391654"/>
    <lineage>
        <taxon>Bacteria</taxon>
        <taxon>Pseudomonadati</taxon>
        <taxon>Myxococcota</taxon>
        <taxon>Polyangia</taxon>
        <taxon>Polyangiales</taxon>
        <taxon>Labilitrichaceae</taxon>
        <taxon>Labilithrix</taxon>
    </lineage>
</organism>
<protein>
    <submittedName>
        <fullName evidence="1">Uncharacterized protein</fullName>
    </submittedName>
</protein>
<keyword evidence="2" id="KW-1185">Reference proteome</keyword>
<accession>A0A0K1QBY9</accession>
<sequence length="189" mass="21712">MNCSIFALELCARFEPGGRLHTQLLGLLRNHPANANLQQKWHFCRQAASELLVALPIVERGCWDYFDDDARARHDYAQWVRGMTTEEGARTTPSGDDPYRGGPRYMTFTMAFLLVNGSHTDLALRRVCEIPEQRLWHRETFRHILSNLGVLNFAGIQSDVAYMIPRDAGWGLTLEDLQLPKFHYLRPLV</sequence>